<keyword evidence="10" id="KW-1185">Reference proteome</keyword>
<evidence type="ECO:0000256" key="1">
    <source>
        <dbReference type="ARBA" id="ARBA00022723"/>
    </source>
</evidence>
<dbReference type="Pfam" id="PF00096">
    <property type="entry name" value="zf-C2H2"/>
    <property type="match status" value="1"/>
</dbReference>
<evidence type="ECO:0000256" key="2">
    <source>
        <dbReference type="ARBA" id="ARBA00022737"/>
    </source>
</evidence>
<dbReference type="GO" id="GO:0031519">
    <property type="term" value="C:PcG protein complex"/>
    <property type="evidence" value="ECO:0007669"/>
    <property type="project" value="TreeGrafter"/>
</dbReference>
<comment type="caution">
    <text evidence="9">The sequence shown here is derived from an EMBL/GenBank/DDBJ whole genome shotgun (WGS) entry which is preliminary data.</text>
</comment>
<keyword evidence="1" id="KW-0479">Metal-binding</keyword>
<name>A0A2J7ZLC9_9CHLO</name>
<dbReference type="PANTHER" id="PTHR14003">
    <property type="entry name" value="TRANSCRIPTIONAL REPRESSOR PROTEIN YY"/>
    <property type="match status" value="1"/>
</dbReference>
<dbReference type="AlphaFoldDB" id="A0A2J7ZLC9"/>
<evidence type="ECO:0000256" key="5">
    <source>
        <dbReference type="ARBA" id="ARBA00023015"/>
    </source>
</evidence>
<dbReference type="SMART" id="SM00355">
    <property type="entry name" value="ZnF_C2H2"/>
    <property type="match status" value="2"/>
</dbReference>
<organism evidence="9 10">
    <name type="scientific">Tetrabaena socialis</name>
    <dbReference type="NCBI Taxonomy" id="47790"/>
    <lineage>
        <taxon>Eukaryota</taxon>
        <taxon>Viridiplantae</taxon>
        <taxon>Chlorophyta</taxon>
        <taxon>core chlorophytes</taxon>
        <taxon>Chlorophyceae</taxon>
        <taxon>CS clade</taxon>
        <taxon>Chlamydomonadales</taxon>
        <taxon>Tetrabaenaceae</taxon>
        <taxon>Tetrabaena</taxon>
    </lineage>
</organism>
<evidence type="ECO:0000313" key="10">
    <source>
        <dbReference type="Proteomes" id="UP000236333"/>
    </source>
</evidence>
<dbReference type="OrthoDB" id="1750190at2759"/>
<dbReference type="GO" id="GO:0000981">
    <property type="term" value="F:DNA-binding transcription factor activity, RNA polymerase II-specific"/>
    <property type="evidence" value="ECO:0007669"/>
    <property type="project" value="TreeGrafter"/>
</dbReference>
<dbReference type="Proteomes" id="UP000236333">
    <property type="component" value="Unassembled WGS sequence"/>
</dbReference>
<evidence type="ECO:0000256" key="7">
    <source>
        <dbReference type="PROSITE-ProRule" id="PRU00042"/>
    </source>
</evidence>
<dbReference type="InterPro" id="IPR036236">
    <property type="entry name" value="Znf_C2H2_sf"/>
</dbReference>
<evidence type="ECO:0000313" key="9">
    <source>
        <dbReference type="EMBL" id="PNH01079.1"/>
    </source>
</evidence>
<dbReference type="PANTHER" id="PTHR14003:SF19">
    <property type="entry name" value="YY2 TRANSCRIPTION FACTOR"/>
    <property type="match status" value="1"/>
</dbReference>
<gene>
    <name evidence="9" type="ORF">TSOC_013055</name>
</gene>
<evidence type="ECO:0000256" key="3">
    <source>
        <dbReference type="ARBA" id="ARBA00022771"/>
    </source>
</evidence>
<evidence type="ECO:0000256" key="6">
    <source>
        <dbReference type="ARBA" id="ARBA00023163"/>
    </source>
</evidence>
<dbReference type="Gene3D" id="3.30.160.60">
    <property type="entry name" value="Classic Zinc Finger"/>
    <property type="match status" value="2"/>
</dbReference>
<proteinExistence type="predicted"/>
<dbReference type="GO" id="GO:0000978">
    <property type="term" value="F:RNA polymerase II cis-regulatory region sequence-specific DNA binding"/>
    <property type="evidence" value="ECO:0007669"/>
    <property type="project" value="TreeGrafter"/>
</dbReference>
<keyword evidence="4" id="KW-0862">Zinc</keyword>
<dbReference type="GO" id="GO:0005667">
    <property type="term" value="C:transcription regulator complex"/>
    <property type="evidence" value="ECO:0007669"/>
    <property type="project" value="TreeGrafter"/>
</dbReference>
<dbReference type="GO" id="GO:0000785">
    <property type="term" value="C:chromatin"/>
    <property type="evidence" value="ECO:0007669"/>
    <property type="project" value="TreeGrafter"/>
</dbReference>
<accession>A0A2J7ZLC9</accession>
<evidence type="ECO:0000259" key="8">
    <source>
        <dbReference type="PROSITE" id="PS50157"/>
    </source>
</evidence>
<dbReference type="PROSITE" id="PS50157">
    <property type="entry name" value="ZINC_FINGER_C2H2_2"/>
    <property type="match status" value="2"/>
</dbReference>
<dbReference type="InterPro" id="IPR013087">
    <property type="entry name" value="Znf_C2H2_type"/>
</dbReference>
<feature type="domain" description="C2H2-type" evidence="8">
    <location>
        <begin position="127"/>
        <end position="156"/>
    </location>
</feature>
<sequence length="361" mass="40857">MRVDDFSALRHEYKCGFTAEDVPFTYPRYFGVQFAVAALTLGSNEDRHAIDIVRQPFNSVYLFGHEDAIRSISIDGFEAPGWEAIRNIALHWLRIQASARRIQLWWRHKLVARRMALSGSLHREKPYACDYPGCDAAFARSGNLVHHKRTHTGEKPYACDYEGCGAAFAESGNLAIHKSSLHSPEGQARQKKQEQRVARALDRAGILYKREHQIDFRCIGDHAGFWARVDFVIVLHGRVIFLEVDEEQHKFGSYGSASCDMKRMSRILESLADGGNTLPLVFLRYNPNVFTVNGKVVKKLKAARESELVSLLENPASEVFSCDRPIVIQYLYYDVVGCHAAVTRDPEYNAHIAQCCARPIV</sequence>
<dbReference type="GO" id="GO:0008270">
    <property type="term" value="F:zinc ion binding"/>
    <property type="evidence" value="ECO:0007669"/>
    <property type="project" value="UniProtKB-KW"/>
</dbReference>
<keyword evidence="6" id="KW-0804">Transcription</keyword>
<dbReference type="EMBL" id="PGGS01001020">
    <property type="protein sequence ID" value="PNH01079.1"/>
    <property type="molecule type" value="Genomic_DNA"/>
</dbReference>
<dbReference type="PROSITE" id="PS00028">
    <property type="entry name" value="ZINC_FINGER_C2H2_1"/>
    <property type="match status" value="2"/>
</dbReference>
<feature type="domain" description="C2H2-type" evidence="8">
    <location>
        <begin position="157"/>
        <end position="187"/>
    </location>
</feature>
<evidence type="ECO:0000256" key="4">
    <source>
        <dbReference type="ARBA" id="ARBA00022833"/>
    </source>
</evidence>
<keyword evidence="2" id="KW-0677">Repeat</keyword>
<dbReference type="SUPFAM" id="SSF57667">
    <property type="entry name" value="beta-beta-alpha zinc fingers"/>
    <property type="match status" value="2"/>
</dbReference>
<protein>
    <submittedName>
        <fullName evidence="9">Zinc finger protein</fullName>
    </submittedName>
</protein>
<keyword evidence="3 7" id="KW-0863">Zinc-finger</keyword>
<keyword evidence="5" id="KW-0805">Transcription regulation</keyword>
<reference evidence="9 10" key="1">
    <citation type="journal article" date="2017" name="Mol. Biol. Evol.">
        <title>The 4-celled Tetrabaena socialis nuclear genome reveals the essential components for genetic control of cell number at the origin of multicellularity in the volvocine lineage.</title>
        <authorList>
            <person name="Featherston J."/>
            <person name="Arakaki Y."/>
            <person name="Hanschen E.R."/>
            <person name="Ferris P.J."/>
            <person name="Michod R.E."/>
            <person name="Olson B.J.S.C."/>
            <person name="Nozaki H."/>
            <person name="Durand P.M."/>
        </authorList>
    </citation>
    <scope>NUCLEOTIDE SEQUENCE [LARGE SCALE GENOMIC DNA]</scope>
    <source>
        <strain evidence="9 10">NIES-571</strain>
    </source>
</reference>
<dbReference type="FunFam" id="3.30.160.60:FF:000032">
    <property type="entry name" value="Krueppel-like factor 4"/>
    <property type="match status" value="1"/>
</dbReference>